<evidence type="ECO:0008006" key="3">
    <source>
        <dbReference type="Google" id="ProtNLM"/>
    </source>
</evidence>
<sequence>MHDYFGKILYTTLHLNGKSTEGICQGIILGPAPPKSRAEHYSPPIPEQTLTYNNFAIAQPHQIKSHVRKIKLFQNVEKIVIEDVDGVCKLSRILDRIDLEFFPECVQTVKKINRNGYKEKGQIFSKLKTVVITEKAILQSVRKSEDDEDDDIEGGGSDKRMCWMSLGPKLKCENICLTFPTKMEDFVCWDIGFYIIGSLSSCKSMFIHRGYWEHNLYNHQFNDYGDDQDHGNHKTIYHVNFRNCLCDMCIQLSSNSGTIRPGSEDWQSCPFTILSFVGIVLQQLEDQGRHTQLPNYVFRNVPKLIHKDRSWGSVENQIRTEISEKRHKPPGYRVEKTIKVWKSIFENFKDREKNKLEVCPYCGVSD</sequence>
<dbReference type="GeneID" id="91092179"/>
<gene>
    <name evidence="1" type="ORF">L201_001507</name>
</gene>
<dbReference type="Proteomes" id="UP001355207">
    <property type="component" value="Chromosome 2"/>
</dbReference>
<dbReference type="AlphaFoldDB" id="A0AAX4JQ15"/>
<name>A0AAX4JQ15_9TREE</name>
<dbReference type="RefSeq" id="XP_066073393.1">
    <property type="nucleotide sequence ID" value="XM_066217296.1"/>
</dbReference>
<keyword evidence="2" id="KW-1185">Reference proteome</keyword>
<accession>A0AAX4JQ15</accession>
<proteinExistence type="predicted"/>
<organism evidence="1 2">
    <name type="scientific">Kwoniella dendrophila CBS 6074</name>
    <dbReference type="NCBI Taxonomy" id="1295534"/>
    <lineage>
        <taxon>Eukaryota</taxon>
        <taxon>Fungi</taxon>
        <taxon>Dikarya</taxon>
        <taxon>Basidiomycota</taxon>
        <taxon>Agaricomycotina</taxon>
        <taxon>Tremellomycetes</taxon>
        <taxon>Tremellales</taxon>
        <taxon>Cryptococcaceae</taxon>
        <taxon>Kwoniella</taxon>
    </lineage>
</organism>
<evidence type="ECO:0000313" key="1">
    <source>
        <dbReference type="EMBL" id="WWC86630.1"/>
    </source>
</evidence>
<dbReference type="EMBL" id="CP144099">
    <property type="protein sequence ID" value="WWC86630.1"/>
    <property type="molecule type" value="Genomic_DNA"/>
</dbReference>
<reference evidence="1 2" key="1">
    <citation type="submission" date="2024-01" db="EMBL/GenBank/DDBJ databases">
        <title>Comparative genomics of Cryptococcus and Kwoniella reveals pathogenesis evolution and contrasting modes of karyotype evolution via chromosome fusion or intercentromeric recombination.</title>
        <authorList>
            <person name="Coelho M.A."/>
            <person name="David-Palma M."/>
            <person name="Shea T."/>
            <person name="Bowers K."/>
            <person name="McGinley-Smith S."/>
            <person name="Mohammad A.W."/>
            <person name="Gnirke A."/>
            <person name="Yurkov A.M."/>
            <person name="Nowrousian M."/>
            <person name="Sun S."/>
            <person name="Cuomo C.A."/>
            <person name="Heitman J."/>
        </authorList>
    </citation>
    <scope>NUCLEOTIDE SEQUENCE [LARGE SCALE GENOMIC DNA]</scope>
    <source>
        <strain evidence="1 2">CBS 6074</strain>
    </source>
</reference>
<evidence type="ECO:0000313" key="2">
    <source>
        <dbReference type="Proteomes" id="UP001355207"/>
    </source>
</evidence>
<protein>
    <recommendedName>
        <fullName evidence="3">CxC2-like cysteine cluster KDZ transposase-associated domain-containing protein</fullName>
    </recommendedName>
</protein>